<dbReference type="InterPro" id="IPR003593">
    <property type="entry name" value="AAA+_ATPase"/>
</dbReference>
<name>A0A6A8G7Q6_9EURY</name>
<dbReference type="InterPro" id="IPR050764">
    <property type="entry name" value="CbbQ/NirQ/NorQ/GpvN"/>
</dbReference>
<dbReference type="Pfam" id="PF17863">
    <property type="entry name" value="AAA_lid_2"/>
    <property type="match status" value="1"/>
</dbReference>
<dbReference type="InterPro" id="IPR027417">
    <property type="entry name" value="P-loop_NTPase"/>
</dbReference>
<evidence type="ECO:0000256" key="1">
    <source>
        <dbReference type="ARBA" id="ARBA00022741"/>
    </source>
</evidence>
<organism evidence="4 5">
    <name type="scientific">Haloferax marinum</name>
    <dbReference type="NCBI Taxonomy" id="2666143"/>
    <lineage>
        <taxon>Archaea</taxon>
        <taxon>Methanobacteriati</taxon>
        <taxon>Methanobacteriota</taxon>
        <taxon>Stenosarchaea group</taxon>
        <taxon>Halobacteria</taxon>
        <taxon>Halobacteriales</taxon>
        <taxon>Haloferacaceae</taxon>
        <taxon>Haloferax</taxon>
    </lineage>
</organism>
<feature type="domain" description="AAA+ ATPase" evidence="3">
    <location>
        <begin position="35"/>
        <end position="176"/>
    </location>
</feature>
<dbReference type="SMART" id="SM00382">
    <property type="entry name" value="AAA"/>
    <property type="match status" value="1"/>
</dbReference>
<dbReference type="OrthoDB" id="24581at2157"/>
<dbReference type="InterPro" id="IPR041628">
    <property type="entry name" value="ChlI/MoxR_AAA_lid"/>
</dbReference>
<gene>
    <name evidence="4" type="ORF">GJR99_12150</name>
</gene>
<keyword evidence="2" id="KW-0067">ATP-binding</keyword>
<evidence type="ECO:0000313" key="5">
    <source>
        <dbReference type="Proteomes" id="UP000443423"/>
    </source>
</evidence>
<evidence type="ECO:0000256" key="2">
    <source>
        <dbReference type="ARBA" id="ARBA00022840"/>
    </source>
</evidence>
<dbReference type="EMBL" id="WKJQ01000001">
    <property type="protein sequence ID" value="MRW97320.1"/>
    <property type="molecule type" value="Genomic_DNA"/>
</dbReference>
<evidence type="ECO:0000313" key="4">
    <source>
        <dbReference type="EMBL" id="MRW97320.1"/>
    </source>
</evidence>
<dbReference type="Gene3D" id="1.10.8.80">
    <property type="entry name" value="Magnesium chelatase subunit I, C-Terminal domain"/>
    <property type="match status" value="1"/>
</dbReference>
<dbReference type="AlphaFoldDB" id="A0A6A8G7Q6"/>
<dbReference type="Gene3D" id="3.40.50.300">
    <property type="entry name" value="P-loop containing nucleotide triphosphate hydrolases"/>
    <property type="match status" value="1"/>
</dbReference>
<proteinExistence type="predicted"/>
<dbReference type="FunFam" id="3.40.50.300:FF:000640">
    <property type="entry name" value="MoxR family ATPase"/>
    <property type="match status" value="1"/>
</dbReference>
<evidence type="ECO:0000259" key="3">
    <source>
        <dbReference type="SMART" id="SM00382"/>
    </source>
</evidence>
<comment type="caution">
    <text evidence="4">The sequence shown here is derived from an EMBL/GenBank/DDBJ whole genome shotgun (WGS) entry which is preliminary data.</text>
</comment>
<dbReference type="PIRSF" id="PIRSF002849">
    <property type="entry name" value="AAA_ATPase_chaperone_MoxR_prd"/>
    <property type="match status" value="1"/>
</dbReference>
<dbReference type="Pfam" id="PF07726">
    <property type="entry name" value="AAA_3"/>
    <property type="match status" value="1"/>
</dbReference>
<keyword evidence="1" id="KW-0547">Nucleotide-binding</keyword>
<accession>A0A6A8G7Q6</accession>
<keyword evidence="5" id="KW-1185">Reference proteome</keyword>
<dbReference type="CDD" id="cd00009">
    <property type="entry name" value="AAA"/>
    <property type="match status" value="1"/>
</dbReference>
<dbReference type="RefSeq" id="WP_151112509.1">
    <property type="nucleotide sequence ID" value="NZ_WKJQ01000001.1"/>
</dbReference>
<dbReference type="GO" id="GO:0005524">
    <property type="term" value="F:ATP binding"/>
    <property type="evidence" value="ECO:0007669"/>
    <property type="project" value="UniProtKB-KW"/>
</dbReference>
<dbReference type="GO" id="GO:0016887">
    <property type="term" value="F:ATP hydrolysis activity"/>
    <property type="evidence" value="ECO:0007669"/>
    <property type="project" value="InterPro"/>
</dbReference>
<reference evidence="4 5" key="1">
    <citation type="submission" date="2019-11" db="EMBL/GenBank/DDBJ databases">
        <title>Whole genome sequence of Haloferax sp. MBLA0078.</title>
        <authorList>
            <person name="Seo M.-J."/>
            <person name="Cho E.-S."/>
        </authorList>
    </citation>
    <scope>NUCLEOTIDE SEQUENCE [LARGE SCALE GENOMIC DNA]</scope>
    <source>
        <strain evidence="4 5">MBLA0078</strain>
    </source>
</reference>
<protein>
    <submittedName>
        <fullName evidence="4">AAA domain-containing protein</fullName>
    </submittedName>
</protein>
<dbReference type="PANTHER" id="PTHR42759:SF1">
    <property type="entry name" value="MAGNESIUM-CHELATASE SUBUNIT CHLD"/>
    <property type="match status" value="1"/>
</dbReference>
<sequence length="323" mass="35302">MAAPQELYTAIRDEASSVLIGNEDVIERLTISLLTDGHVLLEGVPGVAKTTIANIFARALGLEFQRIQMTPDLLPADVTGTNVYRENIGEFQLQRGPIFGNVIVADEINRATPKTQSALLEAMQERQVTIEGETLELPEPFIVIATQNPIEMDGTFGLPEAQRDRFQFKLSVDIPSREDEAAVLDRFTSQPNLTSSSIEPVATSEDIQTAREAVSKVHIAPVVQSYLLDIVEATRENEYLEHGASPRAGITTLRAAQARAAIDGRDYVIPDDIKELAADALSHRLVLSTNAELSNVLPREIIEEILETVPAPSADDVLETVEV</sequence>
<dbReference type="PANTHER" id="PTHR42759">
    <property type="entry name" value="MOXR FAMILY PROTEIN"/>
    <property type="match status" value="1"/>
</dbReference>
<dbReference type="SUPFAM" id="SSF52540">
    <property type="entry name" value="P-loop containing nucleoside triphosphate hydrolases"/>
    <property type="match status" value="1"/>
</dbReference>
<dbReference type="Proteomes" id="UP000443423">
    <property type="component" value="Unassembled WGS sequence"/>
</dbReference>
<dbReference type="InterPro" id="IPR011703">
    <property type="entry name" value="ATPase_AAA-3"/>
</dbReference>